<keyword evidence="10" id="KW-0051">Antiviral defense</keyword>
<keyword evidence="6" id="KW-0255">Endonuclease</keyword>
<dbReference type="PROSITE" id="PS50887">
    <property type="entry name" value="GGDEF"/>
    <property type="match status" value="1"/>
</dbReference>
<dbReference type="InterPro" id="IPR000160">
    <property type="entry name" value="GGDEF_dom"/>
</dbReference>
<sequence>MEKEQKKYLLKGDISGIQEFIFNVQSDGAAKTLKAKSYYVSVISELCFNYCYKKLKDVGMSVELIFSGGGNFFIQITGDEPDEEVNKLQQQLNNELLHDDISVVLTLANLDEKKFGDSWMALLQKSNKEKLRLYKGNDAVFEPYLHEEKEYEQNKERFAAYRGGKEHNDLYKNIADRMVKSKVIETALLGNLFSEGELDFENRLANKLPFWKNYNKLDEYKEYRKKNYGEDYQIRKDEDLIDFDAFGDFAAHRTGTNKLAILKMDVDNLGSVFSDRISSLDQAQKLSKQFQGFFDKTLFKIWWEQDEFKSNVYPIFVGGDDCFIVGAWDKVLPFAKAINDAFQENFGGEYSLSAGIVIVDPKHPVISFAELAEEALSDAKKKNNFNESFSKSEHKKNSISIFNEVFSWKEFDQILEVVNLVSPYLKNDRIERSILDKIRNSAKGFHALQQRILLKDCIDVPRVWKLKYYLGKKTNDNHFRKMEDVLFKPYQETLQSALMNKEGINPAVFPVAARIIEFSTKKELNYGENNN</sequence>
<feature type="domain" description="GGDEF" evidence="12">
    <location>
        <begin position="257"/>
        <end position="404"/>
    </location>
</feature>
<evidence type="ECO:0000256" key="7">
    <source>
        <dbReference type="ARBA" id="ARBA00022801"/>
    </source>
</evidence>
<dbReference type="GO" id="GO:0004519">
    <property type="term" value="F:endonuclease activity"/>
    <property type="evidence" value="ECO:0007669"/>
    <property type="project" value="UniProtKB-KW"/>
</dbReference>
<dbReference type="Proteomes" id="UP000219259">
    <property type="component" value="Unassembled WGS sequence"/>
</dbReference>
<dbReference type="PANTHER" id="PTHR36528">
    <property type="entry name" value="CRISPR SYSTEM SINGLE-STRAND-SPECIFIC DEOXYRIBONUCLEASE CAS10/CSM1 (SUBTYPE III-A)"/>
    <property type="match status" value="1"/>
</dbReference>
<comment type="caution">
    <text evidence="13">The sequence shown here is derived from an EMBL/GenBank/DDBJ whole genome shotgun (WGS) entry which is preliminary data.</text>
</comment>
<protein>
    <recommendedName>
        <fullName evidence="2">CRISPR system single-strand-specific deoxyribonuclease Cas10/Csm1 (subtype III-A)</fullName>
    </recommendedName>
    <alternativeName>
        <fullName evidence="11">Cyclic oligoadenylate synthase</fullName>
    </alternativeName>
</protein>
<dbReference type="PANTHER" id="PTHR36528:SF1">
    <property type="entry name" value="CRISPR SYSTEM SINGLE-STRAND-SPECIFIC DEOXYRIBONUCLEASE CAS10_CSM1 (SUBTYPE III-A)"/>
    <property type="match status" value="1"/>
</dbReference>
<evidence type="ECO:0000256" key="10">
    <source>
        <dbReference type="ARBA" id="ARBA00023118"/>
    </source>
</evidence>
<evidence type="ECO:0000313" key="14">
    <source>
        <dbReference type="Proteomes" id="UP000219259"/>
    </source>
</evidence>
<evidence type="ECO:0000256" key="4">
    <source>
        <dbReference type="ARBA" id="ARBA00022722"/>
    </source>
</evidence>
<reference evidence="13 14" key="1">
    <citation type="submission" date="2017-09" db="EMBL/GenBank/DDBJ databases">
        <title>Phase variable restriction modification systems are present in the genome sequences of periodontal pathogens Prevotella intermedia, Tannerella forsythia and Porphyromonas gingivalis.</title>
        <authorList>
            <person name="Haigh R.D."/>
            <person name="Crawford L."/>
            <person name="Ralph J."/>
            <person name="Wanford J."/>
            <person name="Vartoukian S.R."/>
            <person name="Hijazib K."/>
            <person name="Wade W."/>
            <person name="Oggioni M.R."/>
        </authorList>
    </citation>
    <scope>NUCLEOTIDE SEQUENCE [LARGE SCALE GENOMIC DNA]</scope>
    <source>
        <strain evidence="13 14">WW11663</strain>
    </source>
</reference>
<dbReference type="InterPro" id="IPR013408">
    <property type="entry name" value="Cas10/Csm1"/>
</dbReference>
<evidence type="ECO:0000256" key="1">
    <source>
        <dbReference type="ARBA" id="ARBA00005700"/>
    </source>
</evidence>
<accession>A0A2A6E9Q5</accession>
<organism evidence="13 14">
    <name type="scientific">Tannerella forsythia</name>
    <name type="common">Bacteroides forsythus</name>
    <dbReference type="NCBI Taxonomy" id="28112"/>
    <lineage>
        <taxon>Bacteria</taxon>
        <taxon>Pseudomonadati</taxon>
        <taxon>Bacteroidota</taxon>
        <taxon>Bacteroidia</taxon>
        <taxon>Bacteroidales</taxon>
        <taxon>Tannerellaceae</taxon>
        <taxon>Tannerella</taxon>
    </lineage>
</organism>
<name>A0A2A6E9Q5_TANFO</name>
<keyword evidence="4" id="KW-0540">Nuclease</keyword>
<dbReference type="RefSeq" id="WP_097531021.1">
    <property type="nucleotide sequence ID" value="NZ_NSLJ01000008.1"/>
</dbReference>
<dbReference type="InterPro" id="IPR052117">
    <property type="entry name" value="Cas10/Csm1_subtype-III-A"/>
</dbReference>
<dbReference type="Gene3D" id="3.30.70.270">
    <property type="match status" value="1"/>
</dbReference>
<dbReference type="InterPro" id="IPR054767">
    <property type="entry name" value="Cas10-Cmr2_palm2"/>
</dbReference>
<dbReference type="GO" id="GO:0005524">
    <property type="term" value="F:ATP binding"/>
    <property type="evidence" value="ECO:0007669"/>
    <property type="project" value="UniProtKB-KW"/>
</dbReference>
<keyword evidence="8" id="KW-0269">Exonuclease</keyword>
<evidence type="ECO:0000256" key="9">
    <source>
        <dbReference type="ARBA" id="ARBA00022840"/>
    </source>
</evidence>
<dbReference type="InterPro" id="IPR041062">
    <property type="entry name" value="Csm1_B"/>
</dbReference>
<dbReference type="NCBIfam" id="TIGR02578">
    <property type="entry name" value="cas_TM1811_Csm1"/>
    <property type="match status" value="1"/>
</dbReference>
<evidence type="ECO:0000256" key="8">
    <source>
        <dbReference type="ARBA" id="ARBA00022839"/>
    </source>
</evidence>
<evidence type="ECO:0000256" key="11">
    <source>
        <dbReference type="ARBA" id="ARBA00032922"/>
    </source>
</evidence>
<comment type="similarity">
    <text evidence="1">Belongs to the CRISPR-associated Cas10/Csm1 family.</text>
</comment>
<evidence type="ECO:0000256" key="5">
    <source>
        <dbReference type="ARBA" id="ARBA00022741"/>
    </source>
</evidence>
<proteinExistence type="inferred from homology"/>
<dbReference type="InterPro" id="IPR043128">
    <property type="entry name" value="Rev_trsase/Diguanyl_cyclase"/>
</dbReference>
<dbReference type="GO" id="GO:0051607">
    <property type="term" value="P:defense response to virus"/>
    <property type="evidence" value="ECO:0007669"/>
    <property type="project" value="UniProtKB-KW"/>
</dbReference>
<evidence type="ECO:0000256" key="3">
    <source>
        <dbReference type="ARBA" id="ARBA00022679"/>
    </source>
</evidence>
<keyword evidence="5" id="KW-0547">Nucleotide-binding</keyword>
<dbReference type="GO" id="GO:0016740">
    <property type="term" value="F:transferase activity"/>
    <property type="evidence" value="ECO:0007669"/>
    <property type="project" value="UniProtKB-KW"/>
</dbReference>
<keyword evidence="7" id="KW-0378">Hydrolase</keyword>
<evidence type="ECO:0000256" key="2">
    <source>
        <dbReference type="ARBA" id="ARBA00014333"/>
    </source>
</evidence>
<keyword evidence="3" id="KW-0808">Transferase</keyword>
<dbReference type="Pfam" id="PF18211">
    <property type="entry name" value="Csm1_B"/>
    <property type="match status" value="1"/>
</dbReference>
<dbReference type="Pfam" id="PF22335">
    <property type="entry name" value="Cas10-Cmr2_palm2"/>
    <property type="match status" value="1"/>
</dbReference>
<evidence type="ECO:0000259" key="12">
    <source>
        <dbReference type="PROSITE" id="PS50887"/>
    </source>
</evidence>
<keyword evidence="9" id="KW-0067">ATP-binding</keyword>
<evidence type="ECO:0000256" key="6">
    <source>
        <dbReference type="ARBA" id="ARBA00022759"/>
    </source>
</evidence>
<evidence type="ECO:0000313" key="13">
    <source>
        <dbReference type="EMBL" id="PDP44253.1"/>
    </source>
</evidence>
<dbReference type="GO" id="GO:0004527">
    <property type="term" value="F:exonuclease activity"/>
    <property type="evidence" value="ECO:0007669"/>
    <property type="project" value="UniProtKB-KW"/>
</dbReference>
<gene>
    <name evidence="13" type="ORF">CLI86_04175</name>
</gene>
<dbReference type="AlphaFoldDB" id="A0A2A6E9Q5"/>
<dbReference type="EMBL" id="NSLJ01000008">
    <property type="protein sequence ID" value="PDP44253.1"/>
    <property type="molecule type" value="Genomic_DNA"/>
</dbReference>